<dbReference type="InterPro" id="IPR020449">
    <property type="entry name" value="Tscrpt_reg_AraC-type_HTH"/>
</dbReference>
<evidence type="ECO:0000256" key="3">
    <source>
        <dbReference type="ARBA" id="ARBA00023163"/>
    </source>
</evidence>
<keyword evidence="4" id="KW-0597">Phosphoprotein</keyword>
<keyword evidence="2" id="KW-0238">DNA-binding</keyword>
<dbReference type="PROSITE" id="PS50110">
    <property type="entry name" value="RESPONSE_REGULATORY"/>
    <property type="match status" value="1"/>
</dbReference>
<reference evidence="8" key="2">
    <citation type="journal article" date="2013" name="PLoS ONE">
        <title>Genome implosion elicits host-confinement in Alcaligenaceae: evidence from the comparative genomics of Tetrathiobacter kashmirensis, a pathogen in the making.</title>
        <authorList>
            <person name="Ghosh W."/>
            <person name="Alam M."/>
            <person name="Roy C."/>
            <person name="Pyne P."/>
            <person name="George A."/>
            <person name="Chakraborty R."/>
            <person name="Majumder S."/>
            <person name="Agarwal A."/>
            <person name="Chakraborty S."/>
            <person name="Majumdar S."/>
            <person name="Gupta S.K."/>
        </authorList>
    </citation>
    <scope>NUCLEOTIDE SEQUENCE [LARGE SCALE GENOMIC DNA]</scope>
    <source>
        <strain evidence="8">WT001</strain>
    </source>
</reference>
<dbReference type="InterPro" id="IPR001789">
    <property type="entry name" value="Sig_transdc_resp-reg_receiver"/>
</dbReference>
<dbReference type="Gene3D" id="3.40.50.2300">
    <property type="match status" value="1"/>
</dbReference>
<evidence type="ECO:0000313" key="7">
    <source>
        <dbReference type="EMBL" id="AFK61508.1"/>
    </source>
</evidence>
<dbReference type="Proteomes" id="UP000005267">
    <property type="component" value="Chromosome"/>
</dbReference>
<dbReference type="SUPFAM" id="SSF46689">
    <property type="entry name" value="Homeodomain-like"/>
    <property type="match status" value="2"/>
</dbReference>
<dbReference type="PROSITE" id="PS00041">
    <property type="entry name" value="HTH_ARAC_FAMILY_1"/>
    <property type="match status" value="1"/>
</dbReference>
<gene>
    <name evidence="7" type="ordered locus">TKWG_04965</name>
</gene>
<dbReference type="HOGENOM" id="CLU_000445_5_1_4"/>
<feature type="domain" description="HTH araC/xylS-type" evidence="5">
    <location>
        <begin position="163"/>
        <end position="261"/>
    </location>
</feature>
<dbReference type="GO" id="GO:0000160">
    <property type="term" value="P:phosphorelay signal transduction system"/>
    <property type="evidence" value="ECO:0007669"/>
    <property type="project" value="InterPro"/>
</dbReference>
<dbReference type="InterPro" id="IPR009057">
    <property type="entry name" value="Homeodomain-like_sf"/>
</dbReference>
<dbReference type="GO" id="GO:0043565">
    <property type="term" value="F:sequence-specific DNA binding"/>
    <property type="evidence" value="ECO:0007669"/>
    <property type="project" value="InterPro"/>
</dbReference>
<dbReference type="RefSeq" id="WP_014749599.1">
    <property type="nucleotide sequence ID" value="NC_017964.1"/>
</dbReference>
<dbReference type="EMBL" id="CP003555">
    <property type="protein sequence ID" value="AFK61508.1"/>
    <property type="molecule type" value="Genomic_DNA"/>
</dbReference>
<dbReference type="InterPro" id="IPR018060">
    <property type="entry name" value="HTH_AraC"/>
</dbReference>
<dbReference type="InterPro" id="IPR018062">
    <property type="entry name" value="HTH_AraC-typ_CS"/>
</dbReference>
<keyword evidence="1" id="KW-0805">Transcription regulation</keyword>
<organism evidence="7 8">
    <name type="scientific">Advenella kashmirensis (strain DSM 17095 / LMG 22695 / WT001)</name>
    <name type="common">Tetrathiobacter kashmirensis</name>
    <dbReference type="NCBI Taxonomy" id="1036672"/>
    <lineage>
        <taxon>Bacteria</taxon>
        <taxon>Pseudomonadati</taxon>
        <taxon>Pseudomonadota</taxon>
        <taxon>Betaproteobacteria</taxon>
        <taxon>Burkholderiales</taxon>
        <taxon>Alcaligenaceae</taxon>
    </lineage>
</organism>
<evidence type="ECO:0000256" key="4">
    <source>
        <dbReference type="PROSITE-ProRule" id="PRU00169"/>
    </source>
</evidence>
<dbReference type="SMART" id="SM00448">
    <property type="entry name" value="REC"/>
    <property type="match status" value="1"/>
</dbReference>
<dbReference type="Gene3D" id="1.10.10.60">
    <property type="entry name" value="Homeodomain-like"/>
    <property type="match status" value="2"/>
</dbReference>
<keyword evidence="8" id="KW-1185">Reference proteome</keyword>
<dbReference type="PANTHER" id="PTHR43280:SF2">
    <property type="entry name" value="HTH-TYPE TRANSCRIPTIONAL REGULATOR EXSA"/>
    <property type="match status" value="1"/>
</dbReference>
<dbReference type="OrthoDB" id="9809338at2"/>
<dbReference type="SMART" id="SM00342">
    <property type="entry name" value="HTH_ARAC"/>
    <property type="match status" value="1"/>
</dbReference>
<dbReference type="PROSITE" id="PS01124">
    <property type="entry name" value="HTH_ARAC_FAMILY_2"/>
    <property type="match status" value="1"/>
</dbReference>
<dbReference type="SUPFAM" id="SSF52172">
    <property type="entry name" value="CheY-like"/>
    <property type="match status" value="1"/>
</dbReference>
<reference evidence="7 8" key="1">
    <citation type="journal article" date="2011" name="J. Bacteriol.">
        <title>Whole-genome shotgun sequencing of the sulfur-oxidizing chemoautotroph Tetrathiobacter kashmirensis.</title>
        <authorList>
            <person name="Ghosh W."/>
            <person name="George A."/>
            <person name="Agarwal A."/>
            <person name="Raj P."/>
            <person name="Alam M."/>
            <person name="Pyne P."/>
            <person name="Das Gupta S.K."/>
        </authorList>
    </citation>
    <scope>NUCLEOTIDE SEQUENCE [LARGE SCALE GENOMIC DNA]</scope>
    <source>
        <strain evidence="7 8">WT001</strain>
    </source>
</reference>
<dbReference type="Pfam" id="PF12833">
    <property type="entry name" value="HTH_18"/>
    <property type="match status" value="1"/>
</dbReference>
<proteinExistence type="predicted"/>
<dbReference type="KEGG" id="aka:TKWG_04965"/>
<dbReference type="InterPro" id="IPR011006">
    <property type="entry name" value="CheY-like_superfamily"/>
</dbReference>
<protein>
    <submittedName>
        <fullName evidence="7">AraC family transcriptional regulator</fullName>
    </submittedName>
</protein>
<dbReference type="PANTHER" id="PTHR43280">
    <property type="entry name" value="ARAC-FAMILY TRANSCRIPTIONAL REGULATOR"/>
    <property type="match status" value="1"/>
</dbReference>
<dbReference type="PRINTS" id="PR00032">
    <property type="entry name" value="HTHARAC"/>
</dbReference>
<name>I3U920_ADVKW</name>
<evidence type="ECO:0000259" key="5">
    <source>
        <dbReference type="PROSITE" id="PS01124"/>
    </source>
</evidence>
<evidence type="ECO:0000256" key="1">
    <source>
        <dbReference type="ARBA" id="ARBA00023015"/>
    </source>
</evidence>
<feature type="domain" description="Response regulatory" evidence="6">
    <location>
        <begin position="23"/>
        <end position="140"/>
    </location>
</feature>
<evidence type="ECO:0000256" key="2">
    <source>
        <dbReference type="ARBA" id="ARBA00023125"/>
    </source>
</evidence>
<dbReference type="AlphaFoldDB" id="I3U920"/>
<dbReference type="GO" id="GO:0003700">
    <property type="term" value="F:DNA-binding transcription factor activity"/>
    <property type="evidence" value="ECO:0007669"/>
    <property type="project" value="InterPro"/>
</dbReference>
<dbReference type="Pfam" id="PF00072">
    <property type="entry name" value="Response_reg"/>
    <property type="match status" value="1"/>
</dbReference>
<keyword evidence="3" id="KW-0804">Transcription</keyword>
<evidence type="ECO:0000313" key="8">
    <source>
        <dbReference type="Proteomes" id="UP000005267"/>
    </source>
</evidence>
<feature type="modified residue" description="4-aspartylphosphate" evidence="4">
    <location>
        <position position="72"/>
    </location>
</feature>
<evidence type="ECO:0000259" key="6">
    <source>
        <dbReference type="PROSITE" id="PS50110"/>
    </source>
</evidence>
<sequence>MNQTYKSIWCERTGNYINSNSQHILIVSVCQSSLSALCDSLEAQGFHLSTAQNNVKGYECAATQCPNLIVLDFNMTESRNRFELFDILRSSLLTKYIPIIILCKSSDLQTRLHALQHGASDFIYGQYTIEEVVARMNIHLSYARQKVHQTLPLQKENREATINRIKLYLSEHLNDPPTLDQLASELGVHKKKLARVFQAHMHETIYEYLSRLRLDYSQVLLRETQLSITDIAEEIGFTSLSAFTSSFSKQYGMPPTAYRKTMS</sequence>
<dbReference type="STRING" id="1036672.TKWG_04965"/>
<accession>I3U920</accession>